<dbReference type="Pfam" id="PF12889">
    <property type="entry name" value="DUF3829"/>
    <property type="match status" value="1"/>
</dbReference>
<reference evidence="3 4" key="1">
    <citation type="submission" date="2024-03" db="EMBL/GenBank/DDBJ databases">
        <title>Human intestinal bacterial collection.</title>
        <authorList>
            <person name="Pauvert C."/>
            <person name="Hitch T.C.A."/>
            <person name="Clavel T."/>
        </authorList>
    </citation>
    <scope>NUCLEOTIDE SEQUENCE [LARGE SCALE GENOMIC DNA]</scope>
    <source>
        <strain evidence="3 4">CLA-SR-H021</strain>
    </source>
</reference>
<dbReference type="EMBL" id="JBBMFM010000092">
    <property type="protein sequence ID" value="MEQ2427193.1"/>
    <property type="molecule type" value="Genomic_DNA"/>
</dbReference>
<evidence type="ECO:0000256" key="2">
    <source>
        <dbReference type="SAM" id="SignalP"/>
    </source>
</evidence>
<evidence type="ECO:0000313" key="4">
    <source>
        <dbReference type="Proteomes" id="UP001454086"/>
    </source>
</evidence>
<feature type="compositionally biased region" description="Acidic residues" evidence="1">
    <location>
        <begin position="48"/>
        <end position="57"/>
    </location>
</feature>
<dbReference type="RefSeq" id="WP_008726687.1">
    <property type="nucleotide sequence ID" value="NZ_JAJFDX010000013.1"/>
</dbReference>
<feature type="signal peptide" evidence="2">
    <location>
        <begin position="1"/>
        <end position="19"/>
    </location>
</feature>
<keyword evidence="2" id="KW-0732">Signal</keyword>
<keyword evidence="4" id="KW-1185">Reference proteome</keyword>
<comment type="caution">
    <text evidence="3">The sequence shown here is derived from an EMBL/GenBank/DDBJ whole genome shotgun (WGS) entry which is preliminary data.</text>
</comment>
<protein>
    <submittedName>
        <fullName evidence="3">DUF3829 domain-containing protein</fullName>
    </submittedName>
</protein>
<organism evidence="3 4">
    <name type="scientific">Enterocloster hominis</name>
    <name type="common">ex Hitch et al. 2024</name>
    <dbReference type="NCBI Taxonomy" id="1917870"/>
    <lineage>
        <taxon>Bacteria</taxon>
        <taxon>Bacillati</taxon>
        <taxon>Bacillota</taxon>
        <taxon>Clostridia</taxon>
        <taxon>Lachnospirales</taxon>
        <taxon>Lachnospiraceae</taxon>
        <taxon>Enterocloster</taxon>
    </lineage>
</organism>
<name>A0ABV1D9X8_9FIRM</name>
<accession>A0ABV1D9X8</accession>
<proteinExistence type="predicted"/>
<feature type="chain" id="PRO_5046082095" evidence="2">
    <location>
        <begin position="20"/>
        <end position="347"/>
    </location>
</feature>
<gene>
    <name evidence="3" type="ORF">WMQ36_19685</name>
</gene>
<evidence type="ECO:0000313" key="3">
    <source>
        <dbReference type="EMBL" id="MEQ2427193.1"/>
    </source>
</evidence>
<evidence type="ECO:0000256" key="1">
    <source>
        <dbReference type="SAM" id="MobiDB-lite"/>
    </source>
</evidence>
<dbReference type="PROSITE" id="PS51257">
    <property type="entry name" value="PROKAR_LIPOPROTEIN"/>
    <property type="match status" value="1"/>
</dbReference>
<sequence>MRKRFMGAALAAVCIAVLAVSGCGENINELKENAKAKALSEPAKTVEEETEEEETGAEESISPEQMDLIKYNYYVELNNEIVKLLDDIDYYYEVVEYGEEFALIPDSGYTYGYRIRGFGKDLADDCIQLADMEPAYETLDPLVKEMAEPLKELMEAFSEVSRSNDYAANQYQKAKDLHAVIYPAADEFEPLGYEFIHAVSEVADERIAAEEEEMKAEGRLIAYNASRGISIAGQIMDECTLQGVTDDNITDLDLTKIRPLYDELTSVVEDLNAATADNNQMMMESMSNSKPFDQLYERMLQALEWMMGQVESGKPIEDPGLEPLGSIAHFSNTLSDCIDRYNTVFVD</sequence>
<dbReference type="Proteomes" id="UP001454086">
    <property type="component" value="Unassembled WGS sequence"/>
</dbReference>
<feature type="region of interest" description="Disordered" evidence="1">
    <location>
        <begin position="38"/>
        <end position="61"/>
    </location>
</feature>
<dbReference type="InterPro" id="IPR024291">
    <property type="entry name" value="DUF3829"/>
</dbReference>